<name>A0A4Z2F620_9TELE</name>
<evidence type="ECO:0000313" key="2">
    <source>
        <dbReference type="EMBL" id="TNN35912.1"/>
    </source>
</evidence>
<organism evidence="2 3">
    <name type="scientific">Liparis tanakae</name>
    <name type="common">Tanaka's snailfish</name>
    <dbReference type="NCBI Taxonomy" id="230148"/>
    <lineage>
        <taxon>Eukaryota</taxon>
        <taxon>Metazoa</taxon>
        <taxon>Chordata</taxon>
        <taxon>Craniata</taxon>
        <taxon>Vertebrata</taxon>
        <taxon>Euteleostomi</taxon>
        <taxon>Actinopterygii</taxon>
        <taxon>Neopterygii</taxon>
        <taxon>Teleostei</taxon>
        <taxon>Neoteleostei</taxon>
        <taxon>Acanthomorphata</taxon>
        <taxon>Eupercaria</taxon>
        <taxon>Perciformes</taxon>
        <taxon>Cottioidei</taxon>
        <taxon>Cottales</taxon>
        <taxon>Liparidae</taxon>
        <taxon>Liparis</taxon>
    </lineage>
</organism>
<keyword evidence="3" id="KW-1185">Reference proteome</keyword>
<feature type="region of interest" description="Disordered" evidence="1">
    <location>
        <begin position="67"/>
        <end position="93"/>
    </location>
</feature>
<dbReference type="EMBL" id="SRLO01001687">
    <property type="protein sequence ID" value="TNN35912.1"/>
    <property type="molecule type" value="Genomic_DNA"/>
</dbReference>
<feature type="compositionally biased region" description="Polar residues" evidence="1">
    <location>
        <begin position="67"/>
        <end position="78"/>
    </location>
</feature>
<comment type="caution">
    <text evidence="2">The sequence shown here is derived from an EMBL/GenBank/DDBJ whole genome shotgun (WGS) entry which is preliminary data.</text>
</comment>
<dbReference type="AlphaFoldDB" id="A0A4Z2F620"/>
<dbReference type="Proteomes" id="UP000314294">
    <property type="component" value="Unassembled WGS sequence"/>
</dbReference>
<gene>
    <name evidence="2" type="ORF">EYF80_053919</name>
</gene>
<reference evidence="2 3" key="1">
    <citation type="submission" date="2019-03" db="EMBL/GenBank/DDBJ databases">
        <title>First draft genome of Liparis tanakae, snailfish: a comprehensive survey of snailfish specific genes.</title>
        <authorList>
            <person name="Kim W."/>
            <person name="Song I."/>
            <person name="Jeong J.-H."/>
            <person name="Kim D."/>
            <person name="Kim S."/>
            <person name="Ryu S."/>
            <person name="Song J.Y."/>
            <person name="Lee S.K."/>
        </authorList>
    </citation>
    <scope>NUCLEOTIDE SEQUENCE [LARGE SCALE GENOMIC DNA]</scope>
    <source>
        <tissue evidence="2">Muscle</tissue>
    </source>
</reference>
<evidence type="ECO:0000313" key="3">
    <source>
        <dbReference type="Proteomes" id="UP000314294"/>
    </source>
</evidence>
<proteinExistence type="predicted"/>
<sequence>MDSRRLVFGLRSKLRRVESIRPTIGFHSAGGVRFTLAGRLRAESAPRSESAALKSDEVFDATLPQCASTSSFSPSGRISVSRHGAGDVQISAA</sequence>
<accession>A0A4Z2F620</accession>
<evidence type="ECO:0000256" key="1">
    <source>
        <dbReference type="SAM" id="MobiDB-lite"/>
    </source>
</evidence>
<protein>
    <submittedName>
        <fullName evidence="2">Uncharacterized protein</fullName>
    </submittedName>
</protein>